<proteinExistence type="predicted"/>
<evidence type="ECO:0000313" key="6">
    <source>
        <dbReference type="Proteomes" id="UP001195941"/>
    </source>
</evidence>
<gene>
    <name evidence="5" type="ORF">IT775_17225</name>
</gene>
<dbReference type="Proteomes" id="UP001195941">
    <property type="component" value="Unassembled WGS sequence"/>
</dbReference>
<dbReference type="RefSeq" id="WP_212702484.1">
    <property type="nucleotide sequence ID" value="NZ_JADMKU010000019.1"/>
</dbReference>
<dbReference type="InterPro" id="IPR000835">
    <property type="entry name" value="HTH_MarR-typ"/>
</dbReference>
<keyword evidence="1" id="KW-0805">Transcription regulation</keyword>
<dbReference type="InterPro" id="IPR036390">
    <property type="entry name" value="WH_DNA-bd_sf"/>
</dbReference>
<sequence>MDDDTPYRLHHSLGYHLSVASRLQERRLDEDLKRLGLTRITWCILLAVGNEGLTQPSEIADFVGIDRTATSRALRRMEADGLVERASGTEDRRTRRVALKRKGRNLIGQATIRARDNAAQIERALTDAEQAELKRLLGKLRKAGNGPLPTL</sequence>
<dbReference type="Gene3D" id="1.10.10.10">
    <property type="entry name" value="Winged helix-like DNA-binding domain superfamily/Winged helix DNA-binding domain"/>
    <property type="match status" value="1"/>
</dbReference>
<dbReference type="InterPro" id="IPR036388">
    <property type="entry name" value="WH-like_DNA-bd_sf"/>
</dbReference>
<reference evidence="5 6" key="1">
    <citation type="journal article" date="2021" name="Arch. Microbiol.">
        <title>Thalassobius aquimarinus sp. nov., isolated from the Sea of Japan seashore.</title>
        <authorList>
            <person name="Kurilenko V.V."/>
            <person name="Romanenko L.A."/>
            <person name="Chernysheva N.Y."/>
            <person name="Velansky P.V."/>
            <person name="Tekutyeva L.A."/>
            <person name="Isaeva M.P."/>
            <person name="Mikhailov V.V."/>
        </authorList>
    </citation>
    <scope>NUCLEOTIDE SEQUENCE [LARGE SCALE GENOMIC DNA]</scope>
    <source>
        <strain evidence="5 6">KMM 8518</strain>
    </source>
</reference>
<evidence type="ECO:0000259" key="4">
    <source>
        <dbReference type="PROSITE" id="PS50995"/>
    </source>
</evidence>
<feature type="domain" description="HTH marR-type" evidence="4">
    <location>
        <begin position="10"/>
        <end position="142"/>
    </location>
</feature>
<dbReference type="Pfam" id="PF12802">
    <property type="entry name" value="MarR_2"/>
    <property type="match status" value="1"/>
</dbReference>
<comment type="caution">
    <text evidence="5">The sequence shown here is derived from an EMBL/GenBank/DDBJ whole genome shotgun (WGS) entry which is preliminary data.</text>
</comment>
<dbReference type="SMART" id="SM00347">
    <property type="entry name" value="HTH_MARR"/>
    <property type="match status" value="1"/>
</dbReference>
<protein>
    <submittedName>
        <fullName evidence="5">MarR family transcriptional regulator</fullName>
    </submittedName>
</protein>
<dbReference type="PANTHER" id="PTHR42756:SF1">
    <property type="entry name" value="TRANSCRIPTIONAL REPRESSOR OF EMRAB OPERON"/>
    <property type="match status" value="1"/>
</dbReference>
<evidence type="ECO:0000256" key="2">
    <source>
        <dbReference type="ARBA" id="ARBA00023125"/>
    </source>
</evidence>
<evidence type="ECO:0000313" key="5">
    <source>
        <dbReference type="EMBL" id="MBR9652863.1"/>
    </source>
</evidence>
<evidence type="ECO:0000256" key="1">
    <source>
        <dbReference type="ARBA" id="ARBA00023015"/>
    </source>
</evidence>
<keyword evidence="2" id="KW-0238">DNA-binding</keyword>
<dbReference type="PRINTS" id="PR00598">
    <property type="entry name" value="HTHMARR"/>
</dbReference>
<dbReference type="EMBL" id="JADMKU010000019">
    <property type="protein sequence ID" value="MBR9652863.1"/>
    <property type="molecule type" value="Genomic_DNA"/>
</dbReference>
<keyword evidence="3" id="KW-0804">Transcription</keyword>
<evidence type="ECO:0000256" key="3">
    <source>
        <dbReference type="ARBA" id="ARBA00023163"/>
    </source>
</evidence>
<dbReference type="PROSITE" id="PS50995">
    <property type="entry name" value="HTH_MARR_2"/>
    <property type="match status" value="1"/>
</dbReference>
<dbReference type="PANTHER" id="PTHR42756">
    <property type="entry name" value="TRANSCRIPTIONAL REGULATOR, MARR"/>
    <property type="match status" value="1"/>
</dbReference>
<name>A0ABS5HWB6_9RHOB</name>
<keyword evidence="6" id="KW-1185">Reference proteome</keyword>
<dbReference type="SUPFAM" id="SSF46785">
    <property type="entry name" value="Winged helix' DNA-binding domain"/>
    <property type="match status" value="1"/>
</dbReference>
<organism evidence="5 6">
    <name type="scientific">Thalassovita aquimarina</name>
    <dbReference type="NCBI Taxonomy" id="2785917"/>
    <lineage>
        <taxon>Bacteria</taxon>
        <taxon>Pseudomonadati</taxon>
        <taxon>Pseudomonadota</taxon>
        <taxon>Alphaproteobacteria</taxon>
        <taxon>Rhodobacterales</taxon>
        <taxon>Roseobacteraceae</taxon>
        <taxon>Thalassovita</taxon>
    </lineage>
</organism>
<accession>A0ABS5HWB6</accession>